<dbReference type="EMBL" id="JAWHQM010000034">
    <property type="protein sequence ID" value="KAK5633651.1"/>
    <property type="molecule type" value="Genomic_DNA"/>
</dbReference>
<accession>A0AAN7ZBX5</accession>
<dbReference type="InterPro" id="IPR056884">
    <property type="entry name" value="NPHP3-like_N"/>
</dbReference>
<evidence type="ECO:0000256" key="1">
    <source>
        <dbReference type="ARBA" id="ARBA00022737"/>
    </source>
</evidence>
<dbReference type="PANTHER" id="PTHR10039">
    <property type="entry name" value="AMELOGENIN"/>
    <property type="match status" value="1"/>
</dbReference>
<evidence type="ECO:0000313" key="4">
    <source>
        <dbReference type="Proteomes" id="UP001305414"/>
    </source>
</evidence>
<sequence>MSPTTRSPLDTLYSQCGQGKQEPSLESLQVTFCDMVTGAGKIWIVIDALDECQLRTQNSTCGLHTWIKSLQGFRSTVHLLVTSRPEQDIEAAIRSWALDRNIISMEDEMIQEDINSYVHTRVYESGELSQRWRERPKIQAEIVSAITTKANGMYVVSHELLVYLILIHN</sequence>
<evidence type="ECO:0000259" key="2">
    <source>
        <dbReference type="Pfam" id="PF24883"/>
    </source>
</evidence>
<dbReference type="AlphaFoldDB" id="A0AAN7ZBX5"/>
<organism evidence="3 4">
    <name type="scientific">Xylaria bambusicola</name>
    <dbReference type="NCBI Taxonomy" id="326684"/>
    <lineage>
        <taxon>Eukaryota</taxon>
        <taxon>Fungi</taxon>
        <taxon>Dikarya</taxon>
        <taxon>Ascomycota</taxon>
        <taxon>Pezizomycotina</taxon>
        <taxon>Sordariomycetes</taxon>
        <taxon>Xylariomycetidae</taxon>
        <taxon>Xylariales</taxon>
        <taxon>Xylariaceae</taxon>
        <taxon>Xylaria</taxon>
    </lineage>
</organism>
<feature type="domain" description="Nephrocystin 3-like N-terminal" evidence="2">
    <location>
        <begin position="13"/>
        <end position="84"/>
    </location>
</feature>
<dbReference type="Gene3D" id="3.40.50.300">
    <property type="entry name" value="P-loop containing nucleotide triphosphate hydrolases"/>
    <property type="match status" value="1"/>
</dbReference>
<name>A0AAN7ZBX5_9PEZI</name>
<dbReference type="InterPro" id="IPR027417">
    <property type="entry name" value="P-loop_NTPase"/>
</dbReference>
<dbReference type="Proteomes" id="UP001305414">
    <property type="component" value="Unassembled WGS sequence"/>
</dbReference>
<comment type="caution">
    <text evidence="3">The sequence shown here is derived from an EMBL/GenBank/DDBJ whole genome shotgun (WGS) entry which is preliminary data.</text>
</comment>
<proteinExistence type="predicted"/>
<reference evidence="3 4" key="1">
    <citation type="submission" date="2023-10" db="EMBL/GenBank/DDBJ databases">
        <title>Draft genome sequence of Xylaria bambusicola isolate GMP-LS, the root and basal stem rot pathogen of sugarcane in Indonesia.</title>
        <authorList>
            <person name="Selvaraj P."/>
            <person name="Muralishankar V."/>
            <person name="Muruganantham S."/>
            <person name="Sp S."/>
            <person name="Haryani S."/>
            <person name="Lau K.J.X."/>
            <person name="Naqvi N.I."/>
        </authorList>
    </citation>
    <scope>NUCLEOTIDE SEQUENCE [LARGE SCALE GENOMIC DNA]</scope>
    <source>
        <strain evidence="3">GMP-LS</strain>
    </source>
</reference>
<dbReference type="PANTHER" id="PTHR10039:SF14">
    <property type="entry name" value="NACHT DOMAIN-CONTAINING PROTEIN"/>
    <property type="match status" value="1"/>
</dbReference>
<keyword evidence="1" id="KW-0677">Repeat</keyword>
<evidence type="ECO:0000313" key="3">
    <source>
        <dbReference type="EMBL" id="KAK5633651.1"/>
    </source>
</evidence>
<dbReference type="Pfam" id="PF24883">
    <property type="entry name" value="NPHP3_N"/>
    <property type="match status" value="1"/>
</dbReference>
<protein>
    <recommendedName>
        <fullName evidence="2">Nephrocystin 3-like N-terminal domain-containing protein</fullName>
    </recommendedName>
</protein>
<keyword evidence="4" id="KW-1185">Reference proteome</keyword>
<gene>
    <name evidence="3" type="ORF">RRF57_009365</name>
</gene>